<evidence type="ECO:0000256" key="2">
    <source>
        <dbReference type="SAM" id="SignalP"/>
    </source>
</evidence>
<evidence type="ECO:0008006" key="5">
    <source>
        <dbReference type="Google" id="ProtNLM"/>
    </source>
</evidence>
<reference evidence="3 4" key="1">
    <citation type="submission" date="2012-09" db="EMBL/GenBank/DDBJ databases">
        <title>Genome Sequence of alkane-degrading Bacterium Alcanivorax sp. 19-m-6.</title>
        <authorList>
            <person name="Lai Q."/>
            <person name="Shao Z."/>
        </authorList>
    </citation>
    <scope>NUCLEOTIDE SEQUENCE [LARGE SCALE GENOMIC DNA]</scope>
    <source>
        <strain evidence="3 4">19-m-6</strain>
    </source>
</reference>
<gene>
    <name evidence="3" type="ORF">Y5S_00102</name>
</gene>
<dbReference type="eggNOG" id="ENOG5032WQI">
    <property type="taxonomic scope" value="Bacteria"/>
</dbReference>
<dbReference type="RefSeq" id="WP_231552593.1">
    <property type="nucleotide sequence ID" value="NZ_ARXV01000001.1"/>
</dbReference>
<dbReference type="Pfam" id="PF11306">
    <property type="entry name" value="DUF3108"/>
    <property type="match status" value="1"/>
</dbReference>
<protein>
    <recommendedName>
        <fullName evidence="5">DUF3108 domain-containing protein</fullName>
    </recommendedName>
</protein>
<evidence type="ECO:0000313" key="3">
    <source>
        <dbReference type="EMBL" id="KGD66435.1"/>
    </source>
</evidence>
<dbReference type="Proteomes" id="UP000029444">
    <property type="component" value="Unassembled WGS sequence"/>
</dbReference>
<keyword evidence="4" id="KW-1185">Reference proteome</keyword>
<feature type="signal peptide" evidence="2">
    <location>
        <begin position="1"/>
        <end position="18"/>
    </location>
</feature>
<dbReference type="STRING" id="1177154.Y5S_00102"/>
<feature type="region of interest" description="Disordered" evidence="1">
    <location>
        <begin position="234"/>
        <end position="268"/>
    </location>
</feature>
<dbReference type="AlphaFoldDB" id="A0A095UV56"/>
<evidence type="ECO:0000313" key="4">
    <source>
        <dbReference type="Proteomes" id="UP000029444"/>
    </source>
</evidence>
<dbReference type="PATRIC" id="fig|1177154.3.peg.105"/>
<comment type="caution">
    <text evidence="3">The sequence shown here is derived from an EMBL/GenBank/DDBJ whole genome shotgun (WGS) entry which is preliminary data.</text>
</comment>
<keyword evidence="2" id="KW-0732">Signal</keyword>
<proteinExistence type="predicted"/>
<accession>A0A095UV56</accession>
<sequence length="268" mass="30416">MRQLLLCFSLLFSQLAMADTLAPFAAEFRIYVNKLPTPVKADLVLEPAEGEDSYHMLLKAKSFLLTNTEESFFEWRDCQPRTSRYLHEFEGFGKHRYHRMNFQWAPPRVHNVSEDDKESLDIPDNTLDELTILLRGRCVFASGDKAYSVTSVYGDKLRTHRFEVIDRETIDTPVGELDTLLVEKKREGDSKKKRRTLFWVAPSLDYMVVKAKHIESTFLKAELIMIDYSGPALDAKPESQSADSQSSSSTTDNANAGHQAGTIMPEAG</sequence>
<organism evidence="3 4">
    <name type="scientific">Alcanivorax nanhaiticus</name>
    <dbReference type="NCBI Taxonomy" id="1177154"/>
    <lineage>
        <taxon>Bacteria</taxon>
        <taxon>Pseudomonadati</taxon>
        <taxon>Pseudomonadota</taxon>
        <taxon>Gammaproteobacteria</taxon>
        <taxon>Oceanospirillales</taxon>
        <taxon>Alcanivoracaceae</taxon>
        <taxon>Alcanivorax</taxon>
    </lineage>
</organism>
<feature type="chain" id="PRO_5001919052" description="DUF3108 domain-containing protein" evidence="2">
    <location>
        <begin position="19"/>
        <end position="268"/>
    </location>
</feature>
<feature type="compositionally biased region" description="Low complexity" evidence="1">
    <location>
        <begin position="239"/>
        <end position="255"/>
    </location>
</feature>
<dbReference type="EMBL" id="ARXV01000001">
    <property type="protein sequence ID" value="KGD66435.1"/>
    <property type="molecule type" value="Genomic_DNA"/>
</dbReference>
<evidence type="ECO:0000256" key="1">
    <source>
        <dbReference type="SAM" id="MobiDB-lite"/>
    </source>
</evidence>
<dbReference type="InterPro" id="IPR021457">
    <property type="entry name" value="DUF3108"/>
</dbReference>
<name>A0A095UV56_9GAMM</name>